<organism evidence="2 3">
    <name type="scientific">Plasmopara halstedii</name>
    <name type="common">Downy mildew of sunflower</name>
    <dbReference type="NCBI Taxonomy" id="4781"/>
    <lineage>
        <taxon>Eukaryota</taxon>
        <taxon>Sar</taxon>
        <taxon>Stramenopiles</taxon>
        <taxon>Oomycota</taxon>
        <taxon>Peronosporomycetes</taxon>
        <taxon>Peronosporales</taxon>
        <taxon>Peronosporaceae</taxon>
        <taxon>Plasmopara</taxon>
    </lineage>
</organism>
<dbReference type="RefSeq" id="XP_024582486.1">
    <property type="nucleotide sequence ID" value="XM_024716938.1"/>
</dbReference>
<dbReference type="GeneID" id="36397594"/>
<reference evidence="3" key="1">
    <citation type="submission" date="2014-09" db="EMBL/GenBank/DDBJ databases">
        <authorList>
            <person name="Sharma Rahul"/>
            <person name="Thines Marco"/>
        </authorList>
    </citation>
    <scope>NUCLEOTIDE SEQUENCE [LARGE SCALE GENOMIC DNA]</scope>
</reference>
<evidence type="ECO:0000313" key="3">
    <source>
        <dbReference type="Proteomes" id="UP000054928"/>
    </source>
</evidence>
<dbReference type="EMBL" id="CCYD01002047">
    <property type="protein sequence ID" value="CEG46117.1"/>
    <property type="molecule type" value="Genomic_DNA"/>
</dbReference>
<accession>A0A0P1AWK4</accession>
<keyword evidence="3" id="KW-1185">Reference proteome</keyword>
<feature type="region of interest" description="Disordered" evidence="1">
    <location>
        <begin position="1"/>
        <end position="25"/>
    </location>
</feature>
<name>A0A0P1AWK4_PLAHL</name>
<dbReference type="AlphaFoldDB" id="A0A0P1AWK4"/>
<proteinExistence type="predicted"/>
<feature type="compositionally biased region" description="Polar residues" evidence="1">
    <location>
        <begin position="14"/>
        <end position="25"/>
    </location>
</feature>
<evidence type="ECO:0000256" key="1">
    <source>
        <dbReference type="SAM" id="MobiDB-lite"/>
    </source>
</evidence>
<evidence type="ECO:0000313" key="2">
    <source>
        <dbReference type="EMBL" id="CEG46117.1"/>
    </source>
</evidence>
<protein>
    <submittedName>
        <fullName evidence="2">Uncharacterized protein</fullName>
    </submittedName>
</protein>
<feature type="compositionally biased region" description="Basic residues" evidence="1">
    <location>
        <begin position="1"/>
        <end position="11"/>
    </location>
</feature>
<sequence>MKACSHYRRIGHSAVQSQHPEQSNEIADTLSRNRTVVCKVGQFSLQGLLYAVARHEILAAIEVLPIFIEEIPKKLYKSDQTVGDSLAKLTKDVMVPRHTPDDGFLYYLTFENEKPRLVIPENEHLKKFAIQTHN</sequence>
<dbReference type="Proteomes" id="UP000054928">
    <property type="component" value="Unassembled WGS sequence"/>
</dbReference>